<dbReference type="PROSITE" id="PS00178">
    <property type="entry name" value="AA_TRNA_LIGASE_I"/>
    <property type="match status" value="1"/>
</dbReference>
<dbReference type="Proteomes" id="UP000678393">
    <property type="component" value="Unassembled WGS sequence"/>
</dbReference>
<keyword evidence="13" id="KW-1185">Reference proteome</keyword>
<evidence type="ECO:0000256" key="9">
    <source>
        <dbReference type="ARBA" id="ARBA00048248"/>
    </source>
</evidence>
<keyword evidence="6 10" id="KW-0648">Protein biosynthesis</keyword>
<keyword evidence="4 10" id="KW-0067">ATP-binding</keyword>
<dbReference type="InterPro" id="IPR054608">
    <property type="entry name" value="SYY-like_C"/>
</dbReference>
<dbReference type="GO" id="GO:0005524">
    <property type="term" value="F:ATP binding"/>
    <property type="evidence" value="ECO:0007669"/>
    <property type="project" value="UniProtKB-KW"/>
</dbReference>
<dbReference type="Pfam" id="PF22421">
    <property type="entry name" value="SYY_C-terminal"/>
    <property type="match status" value="1"/>
</dbReference>
<feature type="non-terminal residue" evidence="12">
    <location>
        <position position="1"/>
    </location>
</feature>
<dbReference type="EMBL" id="CAJHNH020005779">
    <property type="protein sequence ID" value="CAG5132949.1"/>
    <property type="molecule type" value="Genomic_DNA"/>
</dbReference>
<dbReference type="CDD" id="cd00805">
    <property type="entry name" value="TyrRS_core"/>
    <property type="match status" value="1"/>
</dbReference>
<dbReference type="FunFam" id="3.40.50.620:FF:000107">
    <property type="entry name" value="Tyrosine--tRNA ligase"/>
    <property type="match status" value="1"/>
</dbReference>
<dbReference type="InterPro" id="IPR001412">
    <property type="entry name" value="aa-tRNA-synth_I_CS"/>
</dbReference>
<sequence>FVRCASSSSASSNLLQLNQRGLCESVFPDTRLPDLVNLLSSSQSVYCGFDPTADSLHIGNLLSIMVLLHGQRAGHHPIAVIGGATALIGDPSGKTEDRVALRAEDVENNVLAIMENIQRVVSNHRELLEEGDRKLPEFRILNNSEWYKNKNIISFLATIGRHFRVGDMMARHSVKSRLNSKEGISCTEFLYQIFQAYDWLHLFEKYNCTLQVGGNDQTGNISSGFDLIRKVHKKYVFGLMVPLMLSSGGEKLGKSAGNSLWLNPTKTSPYELYQHFFNIKDNEVEPYLKLFTFLSLDEIAAIMQEQNKHPDERPGQKKLAEQITLLVHGKAGLDSAQRCTDVLFGNSVSALTAMGLPELLQLLKDAPTTEVVYESELTVCEMCLRIKCFKEELTAKKIIKEGGLYINQQRVTQQDHTMRDGEYILPSNITLVRVGKKNYHIVKWSR</sequence>
<evidence type="ECO:0000256" key="6">
    <source>
        <dbReference type="ARBA" id="ARBA00022917"/>
    </source>
</evidence>
<evidence type="ECO:0000256" key="2">
    <source>
        <dbReference type="ARBA" id="ARBA00022598"/>
    </source>
</evidence>
<dbReference type="InterPro" id="IPR002307">
    <property type="entry name" value="Tyr-tRNA-ligase"/>
</dbReference>
<evidence type="ECO:0000256" key="3">
    <source>
        <dbReference type="ARBA" id="ARBA00022741"/>
    </source>
</evidence>
<comment type="catalytic activity">
    <reaction evidence="9 10">
        <text>tRNA(Tyr) + L-tyrosine + ATP = L-tyrosyl-tRNA(Tyr) + AMP + diphosphate + H(+)</text>
        <dbReference type="Rhea" id="RHEA:10220"/>
        <dbReference type="Rhea" id="RHEA-COMP:9706"/>
        <dbReference type="Rhea" id="RHEA-COMP:9707"/>
        <dbReference type="ChEBI" id="CHEBI:15378"/>
        <dbReference type="ChEBI" id="CHEBI:30616"/>
        <dbReference type="ChEBI" id="CHEBI:33019"/>
        <dbReference type="ChEBI" id="CHEBI:58315"/>
        <dbReference type="ChEBI" id="CHEBI:78442"/>
        <dbReference type="ChEBI" id="CHEBI:78536"/>
        <dbReference type="ChEBI" id="CHEBI:456215"/>
        <dbReference type="EC" id="6.1.1.1"/>
    </reaction>
</comment>
<evidence type="ECO:0000256" key="5">
    <source>
        <dbReference type="ARBA" id="ARBA00022884"/>
    </source>
</evidence>
<dbReference type="EC" id="6.1.1.1" evidence="1 10"/>
<dbReference type="InterPro" id="IPR014729">
    <property type="entry name" value="Rossmann-like_a/b/a_fold"/>
</dbReference>
<organism evidence="12 13">
    <name type="scientific">Candidula unifasciata</name>
    <dbReference type="NCBI Taxonomy" id="100452"/>
    <lineage>
        <taxon>Eukaryota</taxon>
        <taxon>Metazoa</taxon>
        <taxon>Spiralia</taxon>
        <taxon>Lophotrochozoa</taxon>
        <taxon>Mollusca</taxon>
        <taxon>Gastropoda</taxon>
        <taxon>Heterobranchia</taxon>
        <taxon>Euthyneura</taxon>
        <taxon>Panpulmonata</taxon>
        <taxon>Eupulmonata</taxon>
        <taxon>Stylommatophora</taxon>
        <taxon>Helicina</taxon>
        <taxon>Helicoidea</taxon>
        <taxon>Geomitridae</taxon>
        <taxon>Candidula</taxon>
    </lineage>
</organism>
<dbReference type="PRINTS" id="PR01040">
    <property type="entry name" value="TRNASYNTHTYR"/>
</dbReference>
<dbReference type="NCBIfam" id="TIGR00234">
    <property type="entry name" value="tyrS"/>
    <property type="match status" value="1"/>
</dbReference>
<keyword evidence="5" id="KW-0694">RNA-binding</keyword>
<dbReference type="GO" id="GO:0003723">
    <property type="term" value="F:RNA binding"/>
    <property type="evidence" value="ECO:0007669"/>
    <property type="project" value="UniProtKB-KW"/>
</dbReference>
<dbReference type="AlphaFoldDB" id="A0A8S3ZTV1"/>
<dbReference type="Pfam" id="PF00579">
    <property type="entry name" value="tRNA-synt_1b"/>
    <property type="match status" value="1"/>
</dbReference>
<proteinExistence type="inferred from homology"/>
<dbReference type="GO" id="GO:0005829">
    <property type="term" value="C:cytosol"/>
    <property type="evidence" value="ECO:0007669"/>
    <property type="project" value="TreeGrafter"/>
</dbReference>
<dbReference type="Gene3D" id="1.10.240.10">
    <property type="entry name" value="Tyrosyl-Transfer RNA Synthetase"/>
    <property type="match status" value="1"/>
</dbReference>
<dbReference type="SUPFAM" id="SSF52374">
    <property type="entry name" value="Nucleotidylyl transferase"/>
    <property type="match status" value="1"/>
</dbReference>
<evidence type="ECO:0000256" key="7">
    <source>
        <dbReference type="ARBA" id="ARBA00023146"/>
    </source>
</evidence>
<dbReference type="InterPro" id="IPR024088">
    <property type="entry name" value="Tyr-tRNA-ligase_bac-type"/>
</dbReference>
<dbReference type="GO" id="GO:0005739">
    <property type="term" value="C:mitochondrion"/>
    <property type="evidence" value="ECO:0007669"/>
    <property type="project" value="TreeGrafter"/>
</dbReference>
<accession>A0A8S3ZTV1</accession>
<evidence type="ECO:0000313" key="12">
    <source>
        <dbReference type="EMBL" id="CAG5132949.1"/>
    </source>
</evidence>
<dbReference type="GO" id="GO:0004831">
    <property type="term" value="F:tyrosine-tRNA ligase activity"/>
    <property type="evidence" value="ECO:0007669"/>
    <property type="project" value="UniProtKB-EC"/>
</dbReference>
<dbReference type="GO" id="GO:0006437">
    <property type="term" value="P:tyrosyl-tRNA aminoacylation"/>
    <property type="evidence" value="ECO:0007669"/>
    <property type="project" value="InterPro"/>
</dbReference>
<dbReference type="OrthoDB" id="337870at2759"/>
<keyword evidence="3 10" id="KW-0547">Nucleotide-binding</keyword>
<dbReference type="FunFam" id="1.10.240.10:FF:000001">
    <property type="entry name" value="Tyrosine--tRNA ligase"/>
    <property type="match status" value="1"/>
</dbReference>
<feature type="domain" description="Tyrosine--tRNA ligase SYY-like C-terminal" evidence="11">
    <location>
        <begin position="358"/>
        <end position="442"/>
    </location>
</feature>
<dbReference type="InterPro" id="IPR002305">
    <property type="entry name" value="aa-tRNA-synth_Ic"/>
</dbReference>
<evidence type="ECO:0000256" key="10">
    <source>
        <dbReference type="RuleBase" id="RU361234"/>
    </source>
</evidence>
<evidence type="ECO:0000313" key="13">
    <source>
        <dbReference type="Proteomes" id="UP000678393"/>
    </source>
</evidence>
<evidence type="ECO:0000256" key="1">
    <source>
        <dbReference type="ARBA" id="ARBA00013160"/>
    </source>
</evidence>
<evidence type="ECO:0000259" key="11">
    <source>
        <dbReference type="Pfam" id="PF22421"/>
    </source>
</evidence>
<evidence type="ECO:0000256" key="8">
    <source>
        <dbReference type="ARBA" id="ARBA00033323"/>
    </source>
</evidence>
<comment type="similarity">
    <text evidence="10">Belongs to the class-I aminoacyl-tRNA synthetase family.</text>
</comment>
<dbReference type="Gene3D" id="3.40.50.620">
    <property type="entry name" value="HUPs"/>
    <property type="match status" value="1"/>
</dbReference>
<name>A0A8S3ZTV1_9EUPU</name>
<dbReference type="InterPro" id="IPR024107">
    <property type="entry name" value="Tyr-tRNA-ligase_bac_1"/>
</dbReference>
<dbReference type="InterPro" id="IPR036986">
    <property type="entry name" value="S4_RNA-bd_sf"/>
</dbReference>
<dbReference type="Gene3D" id="3.10.290.10">
    <property type="entry name" value="RNA-binding S4 domain"/>
    <property type="match status" value="1"/>
</dbReference>
<reference evidence="12" key="1">
    <citation type="submission" date="2021-04" db="EMBL/GenBank/DDBJ databases">
        <authorList>
            <consortium name="Molecular Ecology Group"/>
        </authorList>
    </citation>
    <scope>NUCLEOTIDE SEQUENCE</scope>
</reference>
<dbReference type="HAMAP" id="MF_02006">
    <property type="entry name" value="Tyr_tRNA_synth_type1"/>
    <property type="match status" value="1"/>
</dbReference>
<dbReference type="SUPFAM" id="SSF55174">
    <property type="entry name" value="Alpha-L RNA-binding motif"/>
    <property type="match status" value="1"/>
</dbReference>
<dbReference type="PANTHER" id="PTHR11766:SF0">
    <property type="entry name" value="TYROSINE--TRNA LIGASE, MITOCHONDRIAL"/>
    <property type="match status" value="1"/>
</dbReference>
<gene>
    <name evidence="12" type="ORF">CUNI_LOCUS18507</name>
</gene>
<keyword evidence="2 10" id="KW-0436">Ligase</keyword>
<dbReference type="PANTHER" id="PTHR11766">
    <property type="entry name" value="TYROSYL-TRNA SYNTHETASE"/>
    <property type="match status" value="1"/>
</dbReference>
<evidence type="ECO:0000256" key="4">
    <source>
        <dbReference type="ARBA" id="ARBA00022840"/>
    </source>
</evidence>
<keyword evidence="7 10" id="KW-0030">Aminoacyl-tRNA synthetase</keyword>
<comment type="caution">
    <text evidence="12">The sequence shown here is derived from an EMBL/GenBank/DDBJ whole genome shotgun (WGS) entry which is preliminary data.</text>
</comment>
<protein>
    <recommendedName>
        <fullName evidence="1 10">Tyrosine--tRNA ligase</fullName>
        <ecNumber evidence="1 10">6.1.1.1</ecNumber>
    </recommendedName>
    <alternativeName>
        <fullName evidence="8 10">Tyrosyl-tRNA synthetase</fullName>
    </alternativeName>
</protein>